<dbReference type="AlphaFoldDB" id="A0A6J4HV13"/>
<reference evidence="2" key="1">
    <citation type="submission" date="2020-02" db="EMBL/GenBank/DDBJ databases">
        <authorList>
            <person name="Meier V. D."/>
        </authorList>
    </citation>
    <scope>NUCLEOTIDE SEQUENCE</scope>
    <source>
        <strain evidence="2">AVDCRST_MAG52</strain>
    </source>
</reference>
<dbReference type="CDD" id="cd00838">
    <property type="entry name" value="MPP_superfamily"/>
    <property type="match status" value="1"/>
</dbReference>
<evidence type="ECO:0000313" key="2">
    <source>
        <dbReference type="EMBL" id="CAA9234214.1"/>
    </source>
</evidence>
<dbReference type="InterPro" id="IPR029052">
    <property type="entry name" value="Metallo-depent_PP-like"/>
</dbReference>
<gene>
    <name evidence="2" type="ORF">AVDCRST_MAG52-1224</name>
</gene>
<accession>A0A6J4HV13</accession>
<dbReference type="PIRSF" id="PIRSF000883">
    <property type="entry name" value="Pesterase_MJ0912"/>
    <property type="match status" value="1"/>
</dbReference>
<sequence>MRNAALSDVHGNLLSGAVRPRETADRLMQLDLPTVAGNHERQLLTYDRARMGYSDRLTHDAIDDTHRAWLAGLPPTLQPADGALAFHGSPTDDLVYLLETVDPEGARPATEAEVLERLGGAADVPLLLCGHTHLQRSVRLPTGALVVNPGSVGWPAYDDDHPHPHVMAAGTPYARYAIVDDTGGRWAVEFRAVDYDWDPAAADAEANGRPDVAGQLRTGRA</sequence>
<dbReference type="SUPFAM" id="SSF56300">
    <property type="entry name" value="Metallo-dependent phosphatases"/>
    <property type="match status" value="1"/>
</dbReference>
<dbReference type="InterPro" id="IPR011152">
    <property type="entry name" value="Pesterase_MJ0912"/>
</dbReference>
<protein>
    <submittedName>
        <fullName evidence="2">Uncharacterized protein</fullName>
    </submittedName>
</protein>
<organism evidence="2">
    <name type="scientific">uncultured Blastococcus sp</name>
    <dbReference type="NCBI Taxonomy" id="217144"/>
    <lineage>
        <taxon>Bacteria</taxon>
        <taxon>Bacillati</taxon>
        <taxon>Actinomycetota</taxon>
        <taxon>Actinomycetes</taxon>
        <taxon>Geodermatophilales</taxon>
        <taxon>Geodermatophilaceae</taxon>
        <taxon>Blastococcus</taxon>
        <taxon>environmental samples</taxon>
    </lineage>
</organism>
<feature type="region of interest" description="Disordered" evidence="1">
    <location>
        <begin position="202"/>
        <end position="221"/>
    </location>
</feature>
<dbReference type="EMBL" id="CADCTN010000080">
    <property type="protein sequence ID" value="CAA9234214.1"/>
    <property type="molecule type" value="Genomic_DNA"/>
</dbReference>
<proteinExistence type="predicted"/>
<dbReference type="Gene3D" id="3.60.21.10">
    <property type="match status" value="1"/>
</dbReference>
<name>A0A6J4HV13_9ACTN</name>
<evidence type="ECO:0000256" key="1">
    <source>
        <dbReference type="SAM" id="MobiDB-lite"/>
    </source>
</evidence>